<keyword evidence="2" id="KW-1185">Reference proteome</keyword>
<reference evidence="1 2" key="1">
    <citation type="journal article" date="2023" name="Sci. Data">
        <title>Genome assembly of the Korean intertidal mud-creeper Batillaria attramentaria.</title>
        <authorList>
            <person name="Patra A.K."/>
            <person name="Ho P.T."/>
            <person name="Jun S."/>
            <person name="Lee S.J."/>
            <person name="Kim Y."/>
            <person name="Won Y.J."/>
        </authorList>
    </citation>
    <scope>NUCLEOTIDE SEQUENCE [LARGE SCALE GENOMIC DNA]</scope>
    <source>
        <strain evidence="1">Wonlab-2016</strain>
    </source>
</reference>
<dbReference type="AlphaFoldDB" id="A0ABD0KF48"/>
<comment type="caution">
    <text evidence="1">The sequence shown here is derived from an EMBL/GenBank/DDBJ whole genome shotgun (WGS) entry which is preliminary data.</text>
</comment>
<sequence length="75" mass="8737">MGRRHLHAANQYPHDWKLHKSFWEDTRHLSDVQQIIRELWTLTIVTGLGATELQTLATELQTHPTLPDLSSNPHF</sequence>
<dbReference type="Proteomes" id="UP001519460">
    <property type="component" value="Unassembled WGS sequence"/>
</dbReference>
<evidence type="ECO:0000313" key="1">
    <source>
        <dbReference type="EMBL" id="KAK7485745.1"/>
    </source>
</evidence>
<evidence type="ECO:0000313" key="2">
    <source>
        <dbReference type="Proteomes" id="UP001519460"/>
    </source>
</evidence>
<dbReference type="EMBL" id="JACVVK020000190">
    <property type="protein sequence ID" value="KAK7485745.1"/>
    <property type="molecule type" value="Genomic_DNA"/>
</dbReference>
<gene>
    <name evidence="1" type="ORF">BaRGS_00023046</name>
</gene>
<name>A0ABD0KF48_9CAEN</name>
<organism evidence="1 2">
    <name type="scientific">Batillaria attramentaria</name>
    <dbReference type="NCBI Taxonomy" id="370345"/>
    <lineage>
        <taxon>Eukaryota</taxon>
        <taxon>Metazoa</taxon>
        <taxon>Spiralia</taxon>
        <taxon>Lophotrochozoa</taxon>
        <taxon>Mollusca</taxon>
        <taxon>Gastropoda</taxon>
        <taxon>Caenogastropoda</taxon>
        <taxon>Sorbeoconcha</taxon>
        <taxon>Cerithioidea</taxon>
        <taxon>Batillariidae</taxon>
        <taxon>Batillaria</taxon>
    </lineage>
</organism>
<proteinExistence type="predicted"/>
<accession>A0ABD0KF48</accession>
<protein>
    <submittedName>
        <fullName evidence="1">Uncharacterized protein</fullName>
    </submittedName>
</protein>